<accession>A0A8E2E2Y2</accession>
<evidence type="ECO:0000259" key="1">
    <source>
        <dbReference type="Pfam" id="PF06985"/>
    </source>
</evidence>
<dbReference type="PANTHER" id="PTHR33112:SF16">
    <property type="entry name" value="HETEROKARYON INCOMPATIBILITY DOMAIN-CONTAINING PROTEIN"/>
    <property type="match status" value="1"/>
</dbReference>
<protein>
    <submittedName>
        <fullName evidence="2">HET-domain-containing protein</fullName>
    </submittedName>
</protein>
<dbReference type="EMBL" id="KV745215">
    <property type="protein sequence ID" value="OCK76401.1"/>
    <property type="molecule type" value="Genomic_DNA"/>
</dbReference>
<feature type="domain" description="Heterokaryon incompatibility" evidence="1">
    <location>
        <begin position="220"/>
        <end position="379"/>
    </location>
</feature>
<dbReference type="Proteomes" id="UP000250266">
    <property type="component" value="Unassembled WGS sequence"/>
</dbReference>
<evidence type="ECO:0000313" key="3">
    <source>
        <dbReference type="Proteomes" id="UP000250266"/>
    </source>
</evidence>
<keyword evidence="3" id="KW-1185">Reference proteome</keyword>
<dbReference type="PANTHER" id="PTHR33112">
    <property type="entry name" value="DOMAIN PROTEIN, PUTATIVE-RELATED"/>
    <property type="match status" value="1"/>
</dbReference>
<organism evidence="2 3">
    <name type="scientific">Lepidopterella palustris CBS 459.81</name>
    <dbReference type="NCBI Taxonomy" id="1314670"/>
    <lineage>
        <taxon>Eukaryota</taxon>
        <taxon>Fungi</taxon>
        <taxon>Dikarya</taxon>
        <taxon>Ascomycota</taxon>
        <taxon>Pezizomycotina</taxon>
        <taxon>Dothideomycetes</taxon>
        <taxon>Pleosporomycetidae</taxon>
        <taxon>Mytilinidiales</taxon>
        <taxon>Argynnaceae</taxon>
        <taxon>Lepidopterella</taxon>
    </lineage>
</organism>
<name>A0A8E2E2Y2_9PEZI</name>
<proteinExistence type="predicted"/>
<dbReference type="Pfam" id="PF06985">
    <property type="entry name" value="HET"/>
    <property type="match status" value="1"/>
</dbReference>
<evidence type="ECO:0000313" key="2">
    <source>
        <dbReference type="EMBL" id="OCK76401.1"/>
    </source>
</evidence>
<dbReference type="InterPro" id="IPR010730">
    <property type="entry name" value="HET"/>
</dbReference>
<dbReference type="AlphaFoldDB" id="A0A8E2E2Y2"/>
<sequence>MLADINGPALSDLLRDGKTCRPCNSLLVDENSFAIIFAGNDPFQYRRNHEHLVETANTGCILCSLLLDRHQRLGPSLIDEVKCTSACPWSNVDCRREVLFLVEKTPCESLGDSKLRYLRFRGQREDHSQGSHDWELVLEAVAEHENPAVLLVPTRPPETNVASERSFETAQFWINECLHNHEACQKNPSRLFPTRVLDISNFESGLIKLHNSTPGEQADYIALSYCWGGPQPERTCKARLVSYLQGIQLQSQPQSIQDAVLVTKKLGVRYLWIDALCIVQDDPNDKAREIAQMARIYQNALLTISAASACSSVEGFLAVRRPWCYTISPFGDANSKLYQKLSLEIRCPNNVIGKIVLSESRSFWDLGDKISERAWTLQEAALSNRMLIYTHSQMLWRCRSRFENTGGHLTWWHLYYNICPILTLSATVPVFKQKYAKTGESSMVVNIFGANVYRMPISMLPDRTFQPRPASLPEPCEALSLSNVGFEWMAFVEIYSNRLLTNWTDKLPAIGGLAQRFQDETGWEYCAGLWRHRILVFLSWRRKLNAYSIRLKDVCAPSWSWASIRGAISYRQGNHYWASMSPQAIVHEVDIKHSQGQAPFGKVLQGEIKVEAWLRRIDIEIKSGPYSINDPKNRLYFDDVFLVDPTCRMRLASGILDESIKSYPYRWDAPVGGGGLFALVMFASPGRGDSPRWSVGNRHLRTHGLLVLRLDLGVYCRIGWYDSFACNPWEYLMTWVGQARKQTIQLI</sequence>
<gene>
    <name evidence="2" type="ORF">K432DRAFT_428757</name>
</gene>
<reference evidence="2 3" key="1">
    <citation type="journal article" date="2016" name="Nat. Commun.">
        <title>Ectomycorrhizal ecology is imprinted in the genome of the dominant symbiotic fungus Cenococcum geophilum.</title>
        <authorList>
            <consortium name="DOE Joint Genome Institute"/>
            <person name="Peter M."/>
            <person name="Kohler A."/>
            <person name="Ohm R.A."/>
            <person name="Kuo A."/>
            <person name="Krutzmann J."/>
            <person name="Morin E."/>
            <person name="Arend M."/>
            <person name="Barry K.W."/>
            <person name="Binder M."/>
            <person name="Choi C."/>
            <person name="Clum A."/>
            <person name="Copeland A."/>
            <person name="Grisel N."/>
            <person name="Haridas S."/>
            <person name="Kipfer T."/>
            <person name="LaButti K."/>
            <person name="Lindquist E."/>
            <person name="Lipzen A."/>
            <person name="Maire R."/>
            <person name="Meier B."/>
            <person name="Mihaltcheva S."/>
            <person name="Molinier V."/>
            <person name="Murat C."/>
            <person name="Poggeler S."/>
            <person name="Quandt C.A."/>
            <person name="Sperisen C."/>
            <person name="Tritt A."/>
            <person name="Tisserant E."/>
            <person name="Crous P.W."/>
            <person name="Henrissat B."/>
            <person name="Nehls U."/>
            <person name="Egli S."/>
            <person name="Spatafora J.W."/>
            <person name="Grigoriev I.V."/>
            <person name="Martin F.M."/>
        </authorList>
    </citation>
    <scope>NUCLEOTIDE SEQUENCE [LARGE SCALE GENOMIC DNA]</scope>
    <source>
        <strain evidence="2 3">CBS 459.81</strain>
    </source>
</reference>
<dbReference type="OrthoDB" id="5125733at2759"/>